<evidence type="ECO:0000313" key="2">
    <source>
        <dbReference type="Proteomes" id="UP001231701"/>
    </source>
</evidence>
<accession>A0AAX3ZKN9</accession>
<dbReference type="InterPro" id="IPR036410">
    <property type="entry name" value="HSP_DnaJ_Cys-rich_dom_sf"/>
</dbReference>
<dbReference type="GeneID" id="90943982"/>
<dbReference type="EMBL" id="CP121271">
    <property type="protein sequence ID" value="WMC87355.1"/>
    <property type="molecule type" value="Genomic_DNA"/>
</dbReference>
<dbReference type="SUPFAM" id="SSF57938">
    <property type="entry name" value="DnaJ/Hsp40 cysteine-rich domain"/>
    <property type="match status" value="1"/>
</dbReference>
<sequence>MPQHAQNTRVCRDCDGFATAAITTGTRHTDGTRATLRVTCPTCQGTGTIAPAANLHHIGR</sequence>
<gene>
    <name evidence="1" type="ORF">P7W03_18125</name>
</gene>
<dbReference type="RefSeq" id="WP_306692634.1">
    <property type="nucleotide sequence ID" value="NZ_CP121271.1"/>
</dbReference>
<organism evidence="1 2">
    <name type="scientific">Streptomyces rochei</name>
    <name type="common">Streptomyces parvullus</name>
    <dbReference type="NCBI Taxonomy" id="1928"/>
    <lineage>
        <taxon>Bacteria</taxon>
        <taxon>Bacillati</taxon>
        <taxon>Actinomycetota</taxon>
        <taxon>Actinomycetes</taxon>
        <taxon>Kitasatosporales</taxon>
        <taxon>Streptomycetaceae</taxon>
        <taxon>Streptomyces</taxon>
        <taxon>Streptomyces rochei group</taxon>
    </lineage>
</organism>
<evidence type="ECO:0008006" key="3">
    <source>
        <dbReference type="Google" id="ProtNLM"/>
    </source>
</evidence>
<proteinExistence type="predicted"/>
<dbReference type="Proteomes" id="UP001231701">
    <property type="component" value="Chromosome"/>
</dbReference>
<evidence type="ECO:0000313" key="1">
    <source>
        <dbReference type="EMBL" id="WMC87355.1"/>
    </source>
</evidence>
<dbReference type="AlphaFoldDB" id="A0AAX3ZKN9"/>
<reference evidence="1" key="1">
    <citation type="submission" date="2023-03" db="EMBL/GenBank/DDBJ databases">
        <title>Borrelidin-producing and root-colonizing Streptomyces rochei is a potent biopesticide for soil-borne oomycete-caused plant diseases.</title>
        <authorList>
            <person name="Zhou D."/>
            <person name="Wang X."/>
            <person name="Navarro-Munoz J.C."/>
            <person name="Li W."/>
            <person name="Li J."/>
            <person name="Jiu M."/>
            <person name="Deng S."/>
            <person name="Ye Y."/>
            <person name="Daly P."/>
            <person name="Wei L."/>
        </authorList>
    </citation>
    <scope>NUCLEOTIDE SEQUENCE</scope>
    <source>
        <strain evidence="1">JK1</strain>
    </source>
</reference>
<name>A0AAX3ZKN9_STRRO</name>
<protein>
    <recommendedName>
        <fullName evidence="3">Molecular chaperone DnaJ</fullName>
    </recommendedName>
</protein>